<gene>
    <name evidence="2" type="ORF">SCHCODRAFT_84838</name>
</gene>
<dbReference type="Proteomes" id="UP000007431">
    <property type="component" value="Unassembled WGS sequence"/>
</dbReference>
<evidence type="ECO:0000313" key="3">
    <source>
        <dbReference type="Proteomes" id="UP000007431"/>
    </source>
</evidence>
<reference evidence="2 3" key="1">
    <citation type="journal article" date="2010" name="Nat. Biotechnol.">
        <title>Genome sequence of the model mushroom Schizophyllum commune.</title>
        <authorList>
            <person name="Ohm R.A."/>
            <person name="de Jong J.F."/>
            <person name="Lugones L.G."/>
            <person name="Aerts A."/>
            <person name="Kothe E."/>
            <person name="Stajich J.E."/>
            <person name="de Vries R.P."/>
            <person name="Record E."/>
            <person name="Levasseur A."/>
            <person name="Baker S.E."/>
            <person name="Bartholomew K.A."/>
            <person name="Coutinho P.M."/>
            <person name="Erdmann S."/>
            <person name="Fowler T.J."/>
            <person name="Gathman A.C."/>
            <person name="Lombard V."/>
            <person name="Henrissat B."/>
            <person name="Knabe N."/>
            <person name="Kuees U."/>
            <person name="Lilly W.W."/>
            <person name="Lindquist E."/>
            <person name="Lucas S."/>
            <person name="Magnuson J.K."/>
            <person name="Piumi F."/>
            <person name="Raudaskoski M."/>
            <person name="Salamov A."/>
            <person name="Schmutz J."/>
            <person name="Schwarze F.W.M.R."/>
            <person name="vanKuyk P.A."/>
            <person name="Horton J.S."/>
            <person name="Grigoriev I.V."/>
            <person name="Woesten H.A.B."/>
        </authorList>
    </citation>
    <scope>NUCLEOTIDE SEQUENCE [LARGE SCALE GENOMIC DNA]</scope>
    <source>
        <strain evidence="3">H4-8 / FGSC 9210</strain>
    </source>
</reference>
<sequence length="87" mass="9142">MGKSAKMCKRVKKTASSVSQVAAQKPSAAPPSAAVQQSKKKANLKQKAQQRGKHADGPVLGGADYVDLMMGSRKKAKEQAAKLPPPE</sequence>
<dbReference type="InParanoid" id="D8PXE3"/>
<keyword evidence="3" id="KW-1185">Reference proteome</keyword>
<dbReference type="VEuPathDB" id="FungiDB:SCHCODRAFT_02616071"/>
<organism evidence="3">
    <name type="scientific">Schizophyllum commune (strain H4-8 / FGSC 9210)</name>
    <name type="common">Split gill fungus</name>
    <dbReference type="NCBI Taxonomy" id="578458"/>
    <lineage>
        <taxon>Eukaryota</taxon>
        <taxon>Fungi</taxon>
        <taxon>Dikarya</taxon>
        <taxon>Basidiomycota</taxon>
        <taxon>Agaricomycotina</taxon>
        <taxon>Agaricomycetes</taxon>
        <taxon>Agaricomycetidae</taxon>
        <taxon>Agaricales</taxon>
        <taxon>Schizophyllaceae</taxon>
        <taxon>Schizophyllum</taxon>
    </lineage>
</organism>
<dbReference type="EMBL" id="GL377304">
    <property type="protein sequence ID" value="EFI99065.1"/>
    <property type="molecule type" value="Genomic_DNA"/>
</dbReference>
<protein>
    <submittedName>
        <fullName evidence="2">Expressed protein</fullName>
    </submittedName>
</protein>
<dbReference type="eggNOG" id="ENOG502SYVK">
    <property type="taxonomic scope" value="Eukaryota"/>
</dbReference>
<name>D8PXE3_SCHCM</name>
<accession>D8PXE3</accession>
<dbReference type="AlphaFoldDB" id="D8PXE3"/>
<feature type="region of interest" description="Disordered" evidence="1">
    <location>
        <begin position="1"/>
        <end position="64"/>
    </location>
</feature>
<feature type="compositionally biased region" description="Basic residues" evidence="1">
    <location>
        <begin position="1"/>
        <end position="13"/>
    </location>
</feature>
<dbReference type="OMA" id="AKFHKRQ"/>
<feature type="compositionally biased region" description="Low complexity" evidence="1">
    <location>
        <begin position="14"/>
        <end position="37"/>
    </location>
</feature>
<evidence type="ECO:0000256" key="1">
    <source>
        <dbReference type="SAM" id="MobiDB-lite"/>
    </source>
</evidence>
<proteinExistence type="predicted"/>
<dbReference type="HOGENOM" id="CLU_179512_0_0_1"/>
<feature type="compositionally biased region" description="Basic residues" evidence="1">
    <location>
        <begin position="38"/>
        <end position="52"/>
    </location>
</feature>
<evidence type="ECO:0000313" key="2">
    <source>
        <dbReference type="EMBL" id="EFI99065.1"/>
    </source>
</evidence>